<dbReference type="Proteomes" id="UP000028725">
    <property type="component" value="Unassembled WGS sequence"/>
</dbReference>
<comment type="caution">
    <text evidence="2">The sequence shown here is derived from an EMBL/GenBank/DDBJ whole genome shotgun (WGS) entry which is preliminary data.</text>
</comment>
<organism evidence="2 3">
    <name type="scientific">Hyalangium minutum</name>
    <dbReference type="NCBI Taxonomy" id="394096"/>
    <lineage>
        <taxon>Bacteria</taxon>
        <taxon>Pseudomonadati</taxon>
        <taxon>Myxococcota</taxon>
        <taxon>Myxococcia</taxon>
        <taxon>Myxococcales</taxon>
        <taxon>Cystobacterineae</taxon>
        <taxon>Archangiaceae</taxon>
        <taxon>Hyalangium</taxon>
    </lineage>
</organism>
<accession>A0A085WAF8</accession>
<evidence type="ECO:0000256" key="1">
    <source>
        <dbReference type="SAM" id="MobiDB-lite"/>
    </source>
</evidence>
<proteinExistence type="predicted"/>
<sequence>MTRARSTEGDGGLGARAKPAPSLASSLRQALQGAVFPLSREHLVLVARENAAPAELLTLMSGLPSGEFRSLEAVEFSLEGAVQHRARALHESGSNER</sequence>
<dbReference type="InterPro" id="IPR021527">
    <property type="entry name" value="DUF2795"/>
</dbReference>
<keyword evidence="3" id="KW-1185">Reference proteome</keyword>
<dbReference type="EMBL" id="JMCB01000013">
    <property type="protein sequence ID" value="KFE64671.1"/>
    <property type="molecule type" value="Genomic_DNA"/>
</dbReference>
<gene>
    <name evidence="2" type="ORF">DB31_1689</name>
</gene>
<name>A0A085WAF8_9BACT</name>
<evidence type="ECO:0008006" key="4">
    <source>
        <dbReference type="Google" id="ProtNLM"/>
    </source>
</evidence>
<evidence type="ECO:0000313" key="2">
    <source>
        <dbReference type="EMBL" id="KFE64671.1"/>
    </source>
</evidence>
<feature type="region of interest" description="Disordered" evidence="1">
    <location>
        <begin position="1"/>
        <end position="21"/>
    </location>
</feature>
<reference evidence="2 3" key="1">
    <citation type="submission" date="2014-04" db="EMBL/GenBank/DDBJ databases">
        <title>Genome assembly of Hyalangium minutum DSM 14724.</title>
        <authorList>
            <person name="Sharma G."/>
            <person name="Subramanian S."/>
        </authorList>
    </citation>
    <scope>NUCLEOTIDE SEQUENCE [LARGE SCALE GENOMIC DNA]</scope>
    <source>
        <strain evidence="2 3">DSM 14724</strain>
    </source>
</reference>
<protein>
    <recommendedName>
        <fullName evidence="4">DUF2795 domain-containing protein</fullName>
    </recommendedName>
</protein>
<dbReference type="STRING" id="394096.DB31_1689"/>
<dbReference type="RefSeq" id="WP_240486947.1">
    <property type="nucleotide sequence ID" value="NZ_JMCB01000013.1"/>
</dbReference>
<dbReference type="Pfam" id="PF11387">
    <property type="entry name" value="DUF2795"/>
    <property type="match status" value="1"/>
</dbReference>
<evidence type="ECO:0000313" key="3">
    <source>
        <dbReference type="Proteomes" id="UP000028725"/>
    </source>
</evidence>
<dbReference type="AlphaFoldDB" id="A0A085WAF8"/>